<organism evidence="1 2">
    <name type="scientific">Microscilla marina ATCC 23134</name>
    <dbReference type="NCBI Taxonomy" id="313606"/>
    <lineage>
        <taxon>Bacteria</taxon>
        <taxon>Pseudomonadati</taxon>
        <taxon>Bacteroidota</taxon>
        <taxon>Cytophagia</taxon>
        <taxon>Cytophagales</taxon>
        <taxon>Microscillaceae</taxon>
        <taxon>Microscilla</taxon>
    </lineage>
</organism>
<name>A1ZEJ5_MICM2</name>
<evidence type="ECO:0000313" key="2">
    <source>
        <dbReference type="Proteomes" id="UP000004095"/>
    </source>
</evidence>
<dbReference type="RefSeq" id="WP_002694089.1">
    <property type="nucleotide sequence ID" value="NZ_AAWS01000004.1"/>
</dbReference>
<comment type="caution">
    <text evidence="1">The sequence shown here is derived from an EMBL/GenBank/DDBJ whole genome shotgun (WGS) entry which is preliminary data.</text>
</comment>
<reference evidence="1 2" key="1">
    <citation type="submission" date="2007-01" db="EMBL/GenBank/DDBJ databases">
        <authorList>
            <person name="Haygood M."/>
            <person name="Podell S."/>
            <person name="Anderson C."/>
            <person name="Hopkinson B."/>
            <person name="Roe K."/>
            <person name="Barbeau K."/>
            <person name="Gaasterland T."/>
            <person name="Ferriera S."/>
            <person name="Johnson J."/>
            <person name="Kravitz S."/>
            <person name="Beeson K."/>
            <person name="Sutton G."/>
            <person name="Rogers Y.-H."/>
            <person name="Friedman R."/>
            <person name="Frazier M."/>
            <person name="Venter J.C."/>
        </authorList>
    </citation>
    <scope>NUCLEOTIDE SEQUENCE [LARGE SCALE GENOMIC DNA]</scope>
    <source>
        <strain evidence="1 2">ATCC 23134</strain>
    </source>
</reference>
<dbReference type="AlphaFoldDB" id="A1ZEJ5"/>
<protein>
    <recommendedName>
        <fullName evidence="3">LysM domain-containing protein</fullName>
    </recommendedName>
</protein>
<evidence type="ECO:0008006" key="3">
    <source>
        <dbReference type="Google" id="ProtNLM"/>
    </source>
</evidence>
<keyword evidence="2" id="KW-1185">Reference proteome</keyword>
<proteinExistence type="predicted"/>
<sequence>MIQTYTTYEGQNIIDLALQLYGNPQAFFVLLDDNPTLSLDEEIAAGTKVRYDPDKVDIRDYPLVKYFQNKLPQAVIVKTGN</sequence>
<dbReference type="Proteomes" id="UP000004095">
    <property type="component" value="Unassembled WGS sequence"/>
</dbReference>
<dbReference type="EMBL" id="AAWS01000004">
    <property type="protein sequence ID" value="EAY30947.1"/>
    <property type="molecule type" value="Genomic_DNA"/>
</dbReference>
<gene>
    <name evidence="1" type="ORF">M23134_07354</name>
</gene>
<evidence type="ECO:0000313" key="1">
    <source>
        <dbReference type="EMBL" id="EAY30947.1"/>
    </source>
</evidence>
<accession>A1ZEJ5</accession>